<dbReference type="GO" id="GO:0035556">
    <property type="term" value="P:intracellular signal transduction"/>
    <property type="evidence" value="ECO:0007669"/>
    <property type="project" value="InterPro"/>
</dbReference>
<evidence type="ECO:0000256" key="2">
    <source>
        <dbReference type="ARBA" id="ARBA00004251"/>
    </source>
</evidence>
<dbReference type="PROSITE" id="PS50125">
    <property type="entry name" value="GUANYLATE_CYCLASE_2"/>
    <property type="match status" value="1"/>
</dbReference>
<keyword evidence="8 18" id="KW-1133">Transmembrane helix</keyword>
<keyword evidence="13 15" id="KW-0456">Lyase</keyword>
<keyword evidence="7" id="KW-0547">Nucleotide-binding</keyword>
<dbReference type="SUPFAM" id="SSF56112">
    <property type="entry name" value="Protein kinase-like (PK-like)"/>
    <property type="match status" value="1"/>
</dbReference>
<dbReference type="InterPro" id="IPR028082">
    <property type="entry name" value="Peripla_BP_I"/>
</dbReference>
<dbReference type="Proteomes" id="UP001153712">
    <property type="component" value="Chromosome 10"/>
</dbReference>
<dbReference type="Gene3D" id="1.10.510.10">
    <property type="entry name" value="Transferase(Phosphotransferase) domain 1"/>
    <property type="match status" value="1"/>
</dbReference>
<evidence type="ECO:0000256" key="9">
    <source>
        <dbReference type="ARBA" id="ARBA00023134"/>
    </source>
</evidence>
<evidence type="ECO:0000256" key="6">
    <source>
        <dbReference type="ARBA" id="ARBA00022729"/>
    </source>
</evidence>
<dbReference type="InterPro" id="IPR001245">
    <property type="entry name" value="Ser-Thr/Tyr_kinase_cat_dom"/>
</dbReference>
<proteinExistence type="inferred from homology"/>
<gene>
    <name evidence="22" type="ORF">PHYEVI_LOCUS1737</name>
</gene>
<keyword evidence="23" id="KW-1185">Reference proteome</keyword>
<keyword evidence="10 18" id="KW-0472">Membrane</keyword>
<dbReference type="InterPro" id="IPR000719">
    <property type="entry name" value="Prot_kinase_dom"/>
</dbReference>
<dbReference type="PANTHER" id="PTHR11920">
    <property type="entry name" value="GUANYLYL CYCLASE"/>
    <property type="match status" value="1"/>
</dbReference>
<dbReference type="PROSITE" id="PS50011">
    <property type="entry name" value="PROTEIN_KINASE_DOM"/>
    <property type="match status" value="1"/>
</dbReference>
<feature type="chain" id="PRO_5040144419" description="Guanylate cyclase" evidence="19">
    <location>
        <begin position="16"/>
        <end position="1147"/>
    </location>
</feature>
<evidence type="ECO:0000313" key="23">
    <source>
        <dbReference type="Proteomes" id="UP001153712"/>
    </source>
</evidence>
<dbReference type="GO" id="GO:0005886">
    <property type="term" value="C:plasma membrane"/>
    <property type="evidence" value="ECO:0007669"/>
    <property type="project" value="UniProtKB-SubCell"/>
</dbReference>
<dbReference type="GO" id="GO:0004383">
    <property type="term" value="F:guanylate cyclase activity"/>
    <property type="evidence" value="ECO:0007669"/>
    <property type="project" value="UniProtKB-EC"/>
</dbReference>
<keyword evidence="14 16" id="KW-0141">cGMP biosynthesis</keyword>
<evidence type="ECO:0000256" key="11">
    <source>
        <dbReference type="ARBA" id="ARBA00023170"/>
    </source>
</evidence>
<feature type="region of interest" description="Disordered" evidence="17">
    <location>
        <begin position="1088"/>
        <end position="1147"/>
    </location>
</feature>
<accession>A0A9P0DP21</accession>
<evidence type="ECO:0000256" key="17">
    <source>
        <dbReference type="SAM" id="MobiDB-lite"/>
    </source>
</evidence>
<keyword evidence="6 19" id="KW-0732">Signal</keyword>
<dbReference type="FunFam" id="1.10.510.10:FF:000420">
    <property type="entry name" value="Guanylate cyclase"/>
    <property type="match status" value="1"/>
</dbReference>
<keyword evidence="5 18" id="KW-0812">Transmembrane</keyword>
<dbReference type="InterPro" id="IPR018297">
    <property type="entry name" value="A/G_cyclase_CS"/>
</dbReference>
<keyword evidence="11" id="KW-0675">Receptor</keyword>
<dbReference type="PROSITE" id="PS00452">
    <property type="entry name" value="GUANYLATE_CYCLASE_1"/>
    <property type="match status" value="1"/>
</dbReference>
<feature type="transmembrane region" description="Helical" evidence="18">
    <location>
        <begin position="476"/>
        <end position="497"/>
    </location>
</feature>
<evidence type="ECO:0000256" key="15">
    <source>
        <dbReference type="RuleBase" id="RU000405"/>
    </source>
</evidence>
<evidence type="ECO:0000256" key="7">
    <source>
        <dbReference type="ARBA" id="ARBA00022741"/>
    </source>
</evidence>
<evidence type="ECO:0000256" key="13">
    <source>
        <dbReference type="ARBA" id="ARBA00023239"/>
    </source>
</evidence>
<dbReference type="PANTHER" id="PTHR11920:SF494">
    <property type="entry name" value="ATRIAL NATRIURETIC PEPTIDE RECEPTOR 2"/>
    <property type="match status" value="1"/>
</dbReference>
<evidence type="ECO:0000259" key="21">
    <source>
        <dbReference type="PROSITE" id="PS50125"/>
    </source>
</evidence>
<evidence type="ECO:0000256" key="16">
    <source>
        <dbReference type="RuleBase" id="RU003431"/>
    </source>
</evidence>
<evidence type="ECO:0000256" key="3">
    <source>
        <dbReference type="ARBA" id="ARBA00012202"/>
    </source>
</evidence>
<dbReference type="InterPro" id="IPR029787">
    <property type="entry name" value="Nucleotide_cyclase"/>
</dbReference>
<dbReference type="GO" id="GO:0004016">
    <property type="term" value="F:adenylate cyclase activity"/>
    <property type="evidence" value="ECO:0007669"/>
    <property type="project" value="TreeGrafter"/>
</dbReference>
<dbReference type="GO" id="GO:0001653">
    <property type="term" value="F:peptide receptor activity"/>
    <property type="evidence" value="ECO:0007669"/>
    <property type="project" value="TreeGrafter"/>
</dbReference>
<dbReference type="EC" id="4.6.1.2" evidence="3 16"/>
<dbReference type="CDD" id="cd07302">
    <property type="entry name" value="CHD"/>
    <property type="match status" value="1"/>
</dbReference>
<dbReference type="InterPro" id="IPR001054">
    <property type="entry name" value="A/G_cyclase"/>
</dbReference>
<dbReference type="Gene3D" id="3.30.70.1230">
    <property type="entry name" value="Nucleotide cyclase"/>
    <property type="match status" value="1"/>
</dbReference>
<keyword evidence="9" id="KW-0342">GTP-binding</keyword>
<dbReference type="InterPro" id="IPR011009">
    <property type="entry name" value="Kinase-like_dom_sf"/>
</dbReference>
<organism evidence="22 23">
    <name type="scientific">Phyllotreta striolata</name>
    <name type="common">Striped flea beetle</name>
    <name type="synonym">Crioceris striolata</name>
    <dbReference type="NCBI Taxonomy" id="444603"/>
    <lineage>
        <taxon>Eukaryota</taxon>
        <taxon>Metazoa</taxon>
        <taxon>Ecdysozoa</taxon>
        <taxon>Arthropoda</taxon>
        <taxon>Hexapoda</taxon>
        <taxon>Insecta</taxon>
        <taxon>Pterygota</taxon>
        <taxon>Neoptera</taxon>
        <taxon>Endopterygota</taxon>
        <taxon>Coleoptera</taxon>
        <taxon>Polyphaga</taxon>
        <taxon>Cucujiformia</taxon>
        <taxon>Chrysomeloidea</taxon>
        <taxon>Chrysomelidae</taxon>
        <taxon>Galerucinae</taxon>
        <taxon>Alticini</taxon>
        <taxon>Phyllotreta</taxon>
    </lineage>
</organism>
<evidence type="ECO:0000313" key="22">
    <source>
        <dbReference type="EMBL" id="CAH1158530.1"/>
    </source>
</evidence>
<feature type="domain" description="Guanylate cyclase" evidence="21">
    <location>
        <begin position="899"/>
        <end position="1029"/>
    </location>
</feature>
<name>A0A9P0DP21_PHYSR</name>
<evidence type="ECO:0000256" key="12">
    <source>
        <dbReference type="ARBA" id="ARBA00023180"/>
    </source>
</evidence>
<dbReference type="GO" id="GO:0005525">
    <property type="term" value="F:GTP binding"/>
    <property type="evidence" value="ECO:0007669"/>
    <property type="project" value="UniProtKB-KW"/>
</dbReference>
<evidence type="ECO:0000256" key="10">
    <source>
        <dbReference type="ARBA" id="ARBA00023136"/>
    </source>
</evidence>
<dbReference type="GO" id="GO:0007168">
    <property type="term" value="P:receptor guanylyl cyclase signaling pathway"/>
    <property type="evidence" value="ECO:0007669"/>
    <property type="project" value="TreeGrafter"/>
</dbReference>
<comment type="similarity">
    <text evidence="15">Belongs to the adenylyl cyclase class-4/guanylyl cyclase family.</text>
</comment>
<dbReference type="Pfam" id="PF07714">
    <property type="entry name" value="PK_Tyr_Ser-Thr"/>
    <property type="match status" value="1"/>
</dbReference>
<comment type="subcellular location">
    <subcellularLocation>
        <location evidence="2">Cell membrane</location>
        <topology evidence="2">Single-pass type I membrane protein</topology>
    </subcellularLocation>
</comment>
<dbReference type="GO" id="GO:0004672">
    <property type="term" value="F:protein kinase activity"/>
    <property type="evidence" value="ECO:0007669"/>
    <property type="project" value="InterPro"/>
</dbReference>
<keyword evidence="12" id="KW-0325">Glycoprotein</keyword>
<evidence type="ECO:0000259" key="20">
    <source>
        <dbReference type="PROSITE" id="PS50011"/>
    </source>
</evidence>
<dbReference type="Pfam" id="PF00211">
    <property type="entry name" value="Guanylate_cyc"/>
    <property type="match status" value="1"/>
</dbReference>
<evidence type="ECO:0000256" key="4">
    <source>
        <dbReference type="ARBA" id="ARBA00022475"/>
    </source>
</evidence>
<comment type="catalytic activity">
    <reaction evidence="1 16">
        <text>GTP = 3',5'-cyclic GMP + diphosphate</text>
        <dbReference type="Rhea" id="RHEA:13665"/>
        <dbReference type="ChEBI" id="CHEBI:33019"/>
        <dbReference type="ChEBI" id="CHEBI:37565"/>
        <dbReference type="ChEBI" id="CHEBI:57746"/>
        <dbReference type="EC" id="4.6.1.2"/>
    </reaction>
</comment>
<dbReference type="Gene3D" id="3.40.50.2300">
    <property type="match status" value="1"/>
</dbReference>
<dbReference type="SUPFAM" id="SSF55073">
    <property type="entry name" value="Nucleotide cyclase"/>
    <property type="match status" value="1"/>
</dbReference>
<evidence type="ECO:0000256" key="19">
    <source>
        <dbReference type="SAM" id="SignalP"/>
    </source>
</evidence>
<dbReference type="SUPFAM" id="SSF53822">
    <property type="entry name" value="Periplasmic binding protein-like I"/>
    <property type="match status" value="1"/>
</dbReference>
<dbReference type="InterPro" id="IPR001170">
    <property type="entry name" value="ANPR/GUC"/>
</dbReference>
<dbReference type="SMART" id="SM00044">
    <property type="entry name" value="CYCc"/>
    <property type="match status" value="1"/>
</dbReference>
<evidence type="ECO:0000256" key="5">
    <source>
        <dbReference type="ARBA" id="ARBA00022692"/>
    </source>
</evidence>
<evidence type="ECO:0000256" key="18">
    <source>
        <dbReference type="SAM" id="Phobius"/>
    </source>
</evidence>
<evidence type="ECO:0000256" key="14">
    <source>
        <dbReference type="ARBA" id="ARBA00023293"/>
    </source>
</evidence>
<sequence length="1147" mass="130161">MFSLLVLLFLGECSATADFNYSILLQPSFKESQPCYELPSTCNTNSTDTEDYCPLHNGTSWTLEVAIILPNDPFYIINTNRAMETLKEAENKSIQAGMLPAEVIVNYNSFNDDCNQGKATGSVVHAKKKCLHALFGPSCDYCVATVGRTAKYINTIVMTPTGLSFDFTLPKTKFDDEMYFLMNPGKADFRTFSEFIHLILDRYKWKKLVVMYEKNDQNAVGGEKTCYLAMANLINELSIDYVDGDLEKLGLDYTEFFRTKVGVNYGIIITCASHERIRQIVMAAAKLKMMDRGEYTFFNLELYNNAPIPSKPWIMPNDTNENNELAKTGYKGVYTFLPLPETNFETVQNQSTPGQMWLDGIYDGWLMFIQALNNYTNNFTTNKNLFGCQLLYDMMGRSYTDKYDKQFQMNCNGLRVRDVGLVHINSRDEYEVMAVYSTSNKKIHKWNVTWTLGEPTDTPKCGFDLSKCPTYDLVKILVVALFVVVLLALLVVGYLFYRHIKVRREIEAKVWKISHEDIMFPPSKPRASYSSFCIKTEVDGFSLVGDRHHSYAITGLYKGNMVAVKYYQDLKIELNRTNLYELKAMKDLSNDNLVKFYGACFDIPNCVLNEYCSRGSLQDTLENDDVKLDWMFRISLIMDLVRGMHYLHRSPIKYHGALKSSNCLVDSRFKLKIADFGLQFLRPFNVSQEVRDDSHEYWQRLLWTAPELLKDKSAPATKGSQNADLLTVAALGSQKGDVYSFGIILNEIIMRKGVFYLGEDCNMNPKEIVEAVKKGSEETGKALRPILGPDGLCEDDEVENLMRRCWAEDSIDRPDFATLKNKLHQLNKKENDGNLLDNLLARMEQYANNLETLVEERTNDYLEEKKKCEEVLYQLLPKSVAEQLISGKSVMAEFFDSVTIYFSDIVGFTELSAQSTPLEVVDLLNDLYTCFDSIIGNFDVYKVETIGDAYMVVSGLPKRNGNCHAREIARMSLALLNDVKKFQIRHKPNEPLRLRIGLHTGPCVAGVVGLKMPRYCLFGDTVNTASRMESNGESLRIHISSVTKEILETFGTFELEHRGEIEIKGKGKMTTYWLKRERVVKMNTPAGPVPALENQHTKFPTTPVPQNARREMANKAISSSTSRLADKNADDAGVPLLAVTPSPDSHA</sequence>
<dbReference type="InterPro" id="IPR050401">
    <property type="entry name" value="Cyclic_nucleotide_synthase"/>
</dbReference>
<dbReference type="EMBL" id="OU900103">
    <property type="protein sequence ID" value="CAH1158530.1"/>
    <property type="molecule type" value="Genomic_DNA"/>
</dbReference>
<dbReference type="GO" id="GO:0005524">
    <property type="term" value="F:ATP binding"/>
    <property type="evidence" value="ECO:0007669"/>
    <property type="project" value="InterPro"/>
</dbReference>
<dbReference type="FunFam" id="3.30.70.1230:FF:000004">
    <property type="entry name" value="Guanylate cyclase"/>
    <property type="match status" value="1"/>
</dbReference>
<evidence type="ECO:0000256" key="8">
    <source>
        <dbReference type="ARBA" id="ARBA00022989"/>
    </source>
</evidence>
<dbReference type="AlphaFoldDB" id="A0A9P0DP21"/>
<dbReference type="InterPro" id="IPR001828">
    <property type="entry name" value="ANF_lig-bd_rcpt"/>
</dbReference>
<protein>
    <recommendedName>
        <fullName evidence="3 16">Guanylate cyclase</fullName>
        <ecNumber evidence="3 16">4.6.1.2</ecNumber>
    </recommendedName>
</protein>
<dbReference type="OrthoDB" id="1890790at2759"/>
<reference evidence="22" key="1">
    <citation type="submission" date="2022-01" db="EMBL/GenBank/DDBJ databases">
        <authorList>
            <person name="King R."/>
        </authorList>
    </citation>
    <scope>NUCLEOTIDE SEQUENCE</scope>
</reference>
<evidence type="ECO:0000256" key="1">
    <source>
        <dbReference type="ARBA" id="ARBA00001436"/>
    </source>
</evidence>
<feature type="signal peptide" evidence="19">
    <location>
        <begin position="1"/>
        <end position="15"/>
    </location>
</feature>
<feature type="domain" description="Protein kinase" evidence="20">
    <location>
        <begin position="538"/>
        <end position="827"/>
    </location>
</feature>
<keyword evidence="4" id="KW-1003">Cell membrane</keyword>
<dbReference type="Pfam" id="PF01094">
    <property type="entry name" value="ANF_receptor"/>
    <property type="match status" value="1"/>
</dbReference>
<dbReference type="PRINTS" id="PR00255">
    <property type="entry name" value="NATPEPTIDER"/>
</dbReference>